<feature type="compositionally biased region" description="Gly residues" evidence="2">
    <location>
        <begin position="253"/>
        <end position="266"/>
    </location>
</feature>
<keyword evidence="1" id="KW-0175">Coiled coil</keyword>
<sequence length="495" mass="51715">MSSRVPPPRSVPSGGARNLPAAAEATVKVKKAETGGSLDVYLSETSSSSAVQMLGPYPMLSPPLERGGAAEAQGLSKSGGVQAYSEQEVIEIEQLEEEVTALLKELETLNFTQVGLKAEIKKFDETSDEFSEGKEDVSQLMGAALEEAMKKSLVKQKAAKQRKKEMKGKMKPGGVPPRGKSKSPPKWGKGGSAVSGNPSGPGGGGPPPAQQGGGAGGLQGGGSQQRQGGGRGGSQAGSRRGNSPGRKSSGGFLPRGGGGSGGGGGRRPIVNTPDMLDHDVDRDRYGDYFVDGGRPPIIRFCGSDLPDSATLGGRETRAIPFGTWDDEPGFICCLRQRQVGVEAAVQASEAEVGGVAAPPVAEGVAAGLEGVAATRGRVLAERISRLAGSKEVGEPHIFSEEHDIDKDAKAADFLEGGLTTKDAFRSLPLPDQKDDKEMMETAINDGYDEFGAPRNYIIPFFIHNIEQAPVLVRNALGGALFIPEEDRTRTPAWEA</sequence>
<accession>A0A0G4HWE4</accession>
<protein>
    <submittedName>
        <fullName evidence="3">Uncharacterized protein</fullName>
    </submittedName>
</protein>
<evidence type="ECO:0000313" key="3">
    <source>
        <dbReference type="EMBL" id="CEM48819.1"/>
    </source>
</evidence>
<dbReference type="AlphaFoldDB" id="A0A0G4HWE4"/>
<proteinExistence type="predicted"/>
<feature type="compositionally biased region" description="Gly residues" evidence="2">
    <location>
        <begin position="188"/>
        <end position="203"/>
    </location>
</feature>
<feature type="region of interest" description="Disordered" evidence="2">
    <location>
        <begin position="1"/>
        <end position="21"/>
    </location>
</feature>
<dbReference type="EMBL" id="CDMZ01004154">
    <property type="protein sequence ID" value="CEM48819.1"/>
    <property type="molecule type" value="Genomic_DNA"/>
</dbReference>
<organism evidence="3">
    <name type="scientific">Chromera velia CCMP2878</name>
    <dbReference type="NCBI Taxonomy" id="1169474"/>
    <lineage>
        <taxon>Eukaryota</taxon>
        <taxon>Sar</taxon>
        <taxon>Alveolata</taxon>
        <taxon>Colpodellida</taxon>
        <taxon>Chromeraceae</taxon>
        <taxon>Chromera</taxon>
    </lineage>
</organism>
<feature type="compositionally biased region" description="Pro residues" evidence="2">
    <location>
        <begin position="1"/>
        <end position="10"/>
    </location>
</feature>
<feature type="compositionally biased region" description="Gly residues" evidence="2">
    <location>
        <begin position="211"/>
        <end position="235"/>
    </location>
</feature>
<feature type="compositionally biased region" description="Basic residues" evidence="2">
    <location>
        <begin position="152"/>
        <end position="170"/>
    </location>
</feature>
<dbReference type="VEuPathDB" id="CryptoDB:Cvel_9042"/>
<evidence type="ECO:0000256" key="1">
    <source>
        <dbReference type="SAM" id="Coils"/>
    </source>
</evidence>
<feature type="coiled-coil region" evidence="1">
    <location>
        <begin position="85"/>
        <end position="112"/>
    </location>
</feature>
<gene>
    <name evidence="3" type="ORF">Cvel_9042</name>
</gene>
<feature type="region of interest" description="Disordered" evidence="2">
    <location>
        <begin position="152"/>
        <end position="280"/>
    </location>
</feature>
<reference evidence="3" key="1">
    <citation type="submission" date="2014-11" db="EMBL/GenBank/DDBJ databases">
        <authorList>
            <person name="Otto D Thomas"/>
            <person name="Naeem Raeece"/>
        </authorList>
    </citation>
    <scope>NUCLEOTIDE SEQUENCE</scope>
</reference>
<name>A0A0G4HWE4_9ALVE</name>
<evidence type="ECO:0000256" key="2">
    <source>
        <dbReference type="SAM" id="MobiDB-lite"/>
    </source>
</evidence>